<dbReference type="Gene3D" id="2.30.110.10">
    <property type="entry name" value="Electron Transport, Fmn-binding Protein, Chain A"/>
    <property type="match status" value="1"/>
</dbReference>
<protein>
    <submittedName>
        <fullName evidence="1">Pyridoxamine 5'-phosphate oxidase family protein</fullName>
    </submittedName>
</protein>
<name>A0ABS1PAE3_9ACTN</name>
<gene>
    <name evidence="1" type="ORF">JK361_31255</name>
</gene>
<dbReference type="SUPFAM" id="SSF50475">
    <property type="entry name" value="FMN-binding split barrel"/>
    <property type="match status" value="1"/>
</dbReference>
<sequence>MIRDHSPTRRRIDLDRAEALRLLGSVPLGRLVFTRQALPTVRPVIHIVDGDDIVIRTHEGCAVTSRTRQPGGGVVVAYEADVIDPLTRAGWSVVITGYARLVTDPGELMRIRGLLEPLVPQQETDHTVRIHPEMVTGVLITATDEAR</sequence>
<dbReference type="Pfam" id="PF12900">
    <property type="entry name" value="Pyridox_ox_2"/>
    <property type="match status" value="1"/>
</dbReference>
<organism evidence="1 2">
    <name type="scientific">Streptomyces musisoli</name>
    <dbReference type="NCBI Taxonomy" id="2802280"/>
    <lineage>
        <taxon>Bacteria</taxon>
        <taxon>Bacillati</taxon>
        <taxon>Actinomycetota</taxon>
        <taxon>Actinomycetes</taxon>
        <taxon>Kitasatosporales</taxon>
        <taxon>Streptomycetaceae</taxon>
        <taxon>Streptomyces</taxon>
    </lineage>
</organism>
<dbReference type="RefSeq" id="WP_201824633.1">
    <property type="nucleotide sequence ID" value="NZ_JAERRH010000016.1"/>
</dbReference>
<evidence type="ECO:0000313" key="1">
    <source>
        <dbReference type="EMBL" id="MBL1109012.1"/>
    </source>
</evidence>
<evidence type="ECO:0000313" key="2">
    <source>
        <dbReference type="Proteomes" id="UP000621386"/>
    </source>
</evidence>
<comment type="caution">
    <text evidence="1">The sequence shown here is derived from an EMBL/GenBank/DDBJ whole genome shotgun (WGS) entry which is preliminary data.</text>
</comment>
<keyword evidence="2" id="KW-1185">Reference proteome</keyword>
<dbReference type="EMBL" id="JAERRH010000016">
    <property type="protein sequence ID" value="MBL1109012.1"/>
    <property type="molecule type" value="Genomic_DNA"/>
</dbReference>
<reference evidence="1 2" key="1">
    <citation type="submission" date="2021-01" db="EMBL/GenBank/DDBJ databases">
        <title>WGS of actinomycetes isolated from Thailand.</title>
        <authorList>
            <person name="Thawai C."/>
        </authorList>
    </citation>
    <scope>NUCLEOTIDE SEQUENCE [LARGE SCALE GENOMIC DNA]</scope>
    <source>
        <strain evidence="1 2">CH5-8</strain>
    </source>
</reference>
<dbReference type="InterPro" id="IPR024747">
    <property type="entry name" value="Pyridox_Oxase-rel"/>
</dbReference>
<proteinExistence type="predicted"/>
<dbReference type="Proteomes" id="UP000621386">
    <property type="component" value="Unassembled WGS sequence"/>
</dbReference>
<accession>A0ABS1PAE3</accession>
<dbReference type="InterPro" id="IPR012349">
    <property type="entry name" value="Split_barrel_FMN-bd"/>
</dbReference>